<evidence type="ECO:0000313" key="3">
    <source>
        <dbReference type="Proteomes" id="UP001333710"/>
    </source>
</evidence>
<dbReference type="KEGG" id="pmaw:MACH26_37580"/>
<dbReference type="EMBL" id="AP027272">
    <property type="protein sequence ID" value="BDX08237.1"/>
    <property type="molecule type" value="Genomic_DNA"/>
</dbReference>
<name>A0AA48KTI9_9ALTE</name>
<feature type="signal peptide" evidence="1">
    <location>
        <begin position="1"/>
        <end position="18"/>
    </location>
</feature>
<gene>
    <name evidence="2" type="ORF">MACH26_37580</name>
</gene>
<dbReference type="Proteomes" id="UP001333710">
    <property type="component" value="Chromosome"/>
</dbReference>
<feature type="chain" id="PRO_5041381577" evidence="1">
    <location>
        <begin position="19"/>
        <end position="242"/>
    </location>
</feature>
<evidence type="ECO:0000256" key="1">
    <source>
        <dbReference type="SAM" id="SignalP"/>
    </source>
</evidence>
<reference evidence="2" key="1">
    <citation type="submission" date="2023-01" db="EMBL/GenBank/DDBJ databases">
        <title>Complete genome sequence of Planctobacterium marinum strain Dej080120_11.</title>
        <authorList>
            <person name="Ueki S."/>
            <person name="Maruyama F."/>
        </authorList>
    </citation>
    <scope>NUCLEOTIDE SEQUENCE</scope>
    <source>
        <strain evidence="2">Dej080120_11</strain>
    </source>
</reference>
<organism evidence="2 3">
    <name type="scientific">Planctobacterium marinum</name>
    <dbReference type="NCBI Taxonomy" id="1631968"/>
    <lineage>
        <taxon>Bacteria</taxon>
        <taxon>Pseudomonadati</taxon>
        <taxon>Pseudomonadota</taxon>
        <taxon>Gammaproteobacteria</taxon>
        <taxon>Alteromonadales</taxon>
        <taxon>Alteromonadaceae</taxon>
        <taxon>Planctobacterium</taxon>
    </lineage>
</organism>
<accession>A0AA48KTI9</accession>
<proteinExistence type="predicted"/>
<keyword evidence="3" id="KW-1185">Reference proteome</keyword>
<keyword evidence="1" id="KW-0732">Signal</keyword>
<dbReference type="AlphaFoldDB" id="A0AA48KTI9"/>
<sequence>MRPLAVLFFLFLSFSIFAQEQVHYATVLEQQVVTTSEKEANKQIFGTLLNHYAEQNKLLPSEEELSQFKAFGKLSKEIHRKKDELKLAELMKIEATRSLSSEELKQKKILVEMQQQWQKEVEAKDDIHMDKFMNDMANGFVKNWKINKSLYETYGGGIVFQQAGLESADARLAFFEIEKKKGNLEFHSEEFESQFWAMLTPNHNHFSYQEKPEGNPFDVPFWIDAIEKMEEELETLVSKQEQ</sequence>
<protein>
    <submittedName>
        <fullName evidence="2">Uncharacterized protein</fullName>
    </submittedName>
</protein>
<evidence type="ECO:0000313" key="2">
    <source>
        <dbReference type="EMBL" id="BDX08237.1"/>
    </source>
</evidence>